<feature type="transmembrane region" description="Helical" evidence="9">
    <location>
        <begin position="37"/>
        <end position="58"/>
    </location>
</feature>
<evidence type="ECO:0000256" key="4">
    <source>
        <dbReference type="ARBA" id="ARBA00022692"/>
    </source>
</evidence>
<feature type="transmembrane region" description="Helical" evidence="9">
    <location>
        <begin position="409"/>
        <end position="427"/>
    </location>
</feature>
<comment type="subcellular location">
    <subcellularLocation>
        <location evidence="1">Membrane</location>
        <topology evidence="1">Multi-pass membrane protein</topology>
    </subcellularLocation>
</comment>
<feature type="transmembrane region" description="Helical" evidence="9">
    <location>
        <begin position="6"/>
        <end position="25"/>
    </location>
</feature>
<dbReference type="OrthoDB" id="9789704at2"/>
<keyword evidence="7 9" id="KW-0472">Membrane</keyword>
<evidence type="ECO:0000256" key="3">
    <source>
        <dbReference type="ARBA" id="ARBA00022448"/>
    </source>
</evidence>
<keyword evidence="6 9" id="KW-1133">Transmembrane helix</keyword>
<organism evidence="10 11">
    <name type="scientific">BD1-7 clade bacterium</name>
    <dbReference type="NCBI Taxonomy" id="2029982"/>
    <lineage>
        <taxon>Bacteria</taxon>
        <taxon>Pseudomonadati</taxon>
        <taxon>Pseudomonadota</taxon>
        <taxon>Gammaproteobacteria</taxon>
        <taxon>Cellvibrionales</taxon>
        <taxon>Spongiibacteraceae</taxon>
        <taxon>BD1-7 clade</taxon>
    </lineage>
</organism>
<feature type="transmembrane region" description="Helical" evidence="9">
    <location>
        <begin position="116"/>
        <end position="141"/>
    </location>
</feature>
<dbReference type="Pfam" id="PF00474">
    <property type="entry name" value="SSF"/>
    <property type="match status" value="1"/>
</dbReference>
<evidence type="ECO:0000256" key="7">
    <source>
        <dbReference type="ARBA" id="ARBA00023136"/>
    </source>
</evidence>
<proteinExistence type="inferred from homology"/>
<reference evidence="10 11" key="1">
    <citation type="submission" date="2019-11" db="EMBL/GenBank/DDBJ databases">
        <authorList>
            <person name="Holert J."/>
        </authorList>
    </citation>
    <scope>NUCLEOTIDE SEQUENCE [LARGE SCALE GENOMIC DNA]</scope>
    <source>
        <strain evidence="10">BC5_2</strain>
    </source>
</reference>
<evidence type="ECO:0000313" key="10">
    <source>
        <dbReference type="EMBL" id="CAA0093475.1"/>
    </source>
</evidence>
<evidence type="ECO:0000256" key="9">
    <source>
        <dbReference type="SAM" id="Phobius"/>
    </source>
</evidence>
<dbReference type="GO" id="GO:0015293">
    <property type="term" value="F:symporter activity"/>
    <property type="evidence" value="ECO:0007669"/>
    <property type="project" value="UniProtKB-KW"/>
</dbReference>
<accession>A0A5S9NJ59</accession>
<dbReference type="InterPro" id="IPR038377">
    <property type="entry name" value="Na/Glc_symporter_sf"/>
</dbReference>
<comment type="similarity">
    <text evidence="2 8">Belongs to the sodium:solute symporter (SSF) (TC 2.A.21) family.</text>
</comment>
<evidence type="ECO:0000256" key="6">
    <source>
        <dbReference type="ARBA" id="ARBA00022989"/>
    </source>
</evidence>
<feature type="transmembrane region" description="Helical" evidence="9">
    <location>
        <begin position="221"/>
        <end position="243"/>
    </location>
</feature>
<dbReference type="InterPro" id="IPR050277">
    <property type="entry name" value="Sodium:Solute_Symporter"/>
</dbReference>
<evidence type="ECO:0000313" key="11">
    <source>
        <dbReference type="Proteomes" id="UP000434580"/>
    </source>
</evidence>
<dbReference type="PANTHER" id="PTHR48086">
    <property type="entry name" value="SODIUM/PROLINE SYMPORTER-RELATED"/>
    <property type="match status" value="1"/>
</dbReference>
<evidence type="ECO:0000256" key="2">
    <source>
        <dbReference type="ARBA" id="ARBA00006434"/>
    </source>
</evidence>
<feature type="transmembrane region" description="Helical" evidence="9">
    <location>
        <begin position="433"/>
        <end position="454"/>
    </location>
</feature>
<dbReference type="PROSITE" id="PS50283">
    <property type="entry name" value="NA_SOLUT_SYMP_3"/>
    <property type="match status" value="1"/>
</dbReference>
<dbReference type="Gene3D" id="1.20.1730.10">
    <property type="entry name" value="Sodium/glucose cotransporter"/>
    <property type="match status" value="1"/>
</dbReference>
<evidence type="ECO:0000256" key="8">
    <source>
        <dbReference type="RuleBase" id="RU362091"/>
    </source>
</evidence>
<gene>
    <name evidence="10" type="primary">putP</name>
    <name evidence="10" type="ORF">DPBNPPHM_03086</name>
</gene>
<feature type="transmembrane region" description="Helical" evidence="9">
    <location>
        <begin position="70"/>
        <end position="90"/>
    </location>
</feature>
<feature type="transmembrane region" description="Helical" evidence="9">
    <location>
        <begin position="379"/>
        <end position="402"/>
    </location>
</feature>
<feature type="transmembrane region" description="Helical" evidence="9">
    <location>
        <begin position="147"/>
        <end position="166"/>
    </location>
</feature>
<dbReference type="AlphaFoldDB" id="A0A5S9NJ59"/>
<evidence type="ECO:0000256" key="1">
    <source>
        <dbReference type="ARBA" id="ARBA00004141"/>
    </source>
</evidence>
<keyword evidence="4 9" id="KW-0812">Transmembrane</keyword>
<name>A0A5S9NJ59_9GAMM</name>
<dbReference type="EMBL" id="CACSII010000003">
    <property type="protein sequence ID" value="CAA0093475.1"/>
    <property type="molecule type" value="Genomic_DNA"/>
</dbReference>
<feature type="transmembrane region" description="Helical" evidence="9">
    <location>
        <begin position="303"/>
        <end position="332"/>
    </location>
</feature>
<feature type="transmembrane region" description="Helical" evidence="9">
    <location>
        <begin position="178"/>
        <end position="201"/>
    </location>
</feature>
<evidence type="ECO:0000256" key="5">
    <source>
        <dbReference type="ARBA" id="ARBA00022847"/>
    </source>
</evidence>
<sequence length="469" mass="50367">MLDISIIVAFLVANLFIGYYCGRDIRTFSEYSVWQRSFSVFAICATLTASFVGGGYTLGNASKVYDIGMIYAYGLLGFSLKEIMVALFIAPRMDAFNDCHSVGDIMEKRYGLRAKMITGVFSVLICTGILGAQVSAIGALFTTFFGISQFYGLLAGYGVMIAYAALGGMRSVVYTDVLQFCILMIGIPLAFFFGLHAVGGWHNVAASVPAASINPFLGPDGGWALFALMLTFFFGEILVPPYVQRLFMARTSRETLWATLISGLISVPIFLISGAIGLIALVMNPDINANLAVPYVVDHAMPVGLKGLVIASLLAIIMSSAAGFLNAAAIAFTNDIFLPLYKRDNLSHKAVLLLARCVALFVGLGAIAIAFSVKNILDILVYAYNMWSPVILVPLVAVIFGWRTGKREFYASACAGGVSMLIWSTILGEPFHLTGNVVGVVVSLLAFVVCRVAWQTPDVVPNIAENSPS</sequence>
<keyword evidence="3" id="KW-0813">Transport</keyword>
<keyword evidence="5" id="KW-0769">Symport</keyword>
<feature type="transmembrane region" description="Helical" evidence="9">
    <location>
        <begin position="353"/>
        <end position="373"/>
    </location>
</feature>
<dbReference type="CDD" id="cd10322">
    <property type="entry name" value="SLC5sbd"/>
    <property type="match status" value="1"/>
</dbReference>
<dbReference type="Proteomes" id="UP000434580">
    <property type="component" value="Unassembled WGS sequence"/>
</dbReference>
<dbReference type="PANTHER" id="PTHR48086:SF7">
    <property type="entry name" value="SODIUM-SOLUTE SYMPORTER-RELATED"/>
    <property type="match status" value="1"/>
</dbReference>
<dbReference type="GO" id="GO:0005886">
    <property type="term" value="C:plasma membrane"/>
    <property type="evidence" value="ECO:0007669"/>
    <property type="project" value="TreeGrafter"/>
</dbReference>
<feature type="transmembrane region" description="Helical" evidence="9">
    <location>
        <begin position="255"/>
        <end position="283"/>
    </location>
</feature>
<dbReference type="InterPro" id="IPR001734">
    <property type="entry name" value="Na/solute_symporter"/>
</dbReference>
<protein>
    <submittedName>
        <fullName evidence="10">High-affinity proline transporter PutP</fullName>
    </submittedName>
</protein>